<dbReference type="SUPFAM" id="SSF82771">
    <property type="entry name" value="GIY-YIG endonuclease"/>
    <property type="match status" value="1"/>
</dbReference>
<gene>
    <name evidence="3" type="ORF">C8D98_2463</name>
</gene>
<dbReference type="CDD" id="cd10448">
    <property type="entry name" value="GIY-YIG_unchar_3"/>
    <property type="match status" value="1"/>
</dbReference>
<dbReference type="AlphaFoldDB" id="A0A4R1K8R5"/>
<dbReference type="PANTHER" id="PTHR34477">
    <property type="entry name" value="UPF0213 PROTEIN YHBQ"/>
    <property type="match status" value="1"/>
</dbReference>
<reference evidence="3 4" key="1">
    <citation type="submission" date="2019-03" db="EMBL/GenBank/DDBJ databases">
        <title>Genomic Encyclopedia of Type Strains, Phase IV (KMG-IV): sequencing the most valuable type-strain genomes for metagenomic binning, comparative biology and taxonomic classification.</title>
        <authorList>
            <person name="Goeker M."/>
        </authorList>
    </citation>
    <scope>NUCLEOTIDE SEQUENCE [LARGE SCALE GENOMIC DNA]</scope>
    <source>
        <strain evidence="3 4">DSM 24984</strain>
    </source>
</reference>
<dbReference type="PROSITE" id="PS50164">
    <property type="entry name" value="GIY_YIG"/>
    <property type="match status" value="1"/>
</dbReference>
<comment type="similarity">
    <text evidence="1">Belongs to the UPF0213 family.</text>
</comment>
<accession>A0A4R1K8R5</accession>
<dbReference type="OrthoDB" id="9807770at2"/>
<name>A0A4R1K8R5_9BACT</name>
<dbReference type="InterPro" id="IPR000305">
    <property type="entry name" value="GIY-YIG_endonuc"/>
</dbReference>
<evidence type="ECO:0000313" key="3">
    <source>
        <dbReference type="EMBL" id="TCK59529.1"/>
    </source>
</evidence>
<evidence type="ECO:0000313" key="4">
    <source>
        <dbReference type="Proteomes" id="UP000294614"/>
    </source>
</evidence>
<evidence type="ECO:0000259" key="2">
    <source>
        <dbReference type="PROSITE" id="PS50164"/>
    </source>
</evidence>
<dbReference type="Pfam" id="PF01541">
    <property type="entry name" value="GIY-YIG"/>
    <property type="match status" value="1"/>
</dbReference>
<keyword evidence="3" id="KW-0378">Hydrolase</keyword>
<dbReference type="InterPro" id="IPR050190">
    <property type="entry name" value="UPF0213_domain"/>
</dbReference>
<dbReference type="Proteomes" id="UP000294614">
    <property type="component" value="Unassembled WGS sequence"/>
</dbReference>
<dbReference type="SMART" id="SM00465">
    <property type="entry name" value="GIYc"/>
    <property type="match status" value="1"/>
</dbReference>
<dbReference type="Gene3D" id="3.40.1440.10">
    <property type="entry name" value="GIY-YIG endonuclease"/>
    <property type="match status" value="1"/>
</dbReference>
<evidence type="ECO:0000256" key="1">
    <source>
        <dbReference type="ARBA" id="ARBA00007435"/>
    </source>
</evidence>
<dbReference type="RefSeq" id="WP_132874436.1">
    <property type="nucleotide sequence ID" value="NZ_JBLJBI010000096.1"/>
</dbReference>
<organism evidence="3 4">
    <name type="scientific">Seleniivibrio woodruffii</name>
    <dbReference type="NCBI Taxonomy" id="1078050"/>
    <lineage>
        <taxon>Bacteria</taxon>
        <taxon>Pseudomonadati</taxon>
        <taxon>Deferribacterota</taxon>
        <taxon>Deferribacteres</taxon>
        <taxon>Deferribacterales</taxon>
        <taxon>Geovibrionaceae</taxon>
        <taxon>Seleniivibrio</taxon>
    </lineage>
</organism>
<protein>
    <submittedName>
        <fullName evidence="3">Putative endonuclease</fullName>
    </submittedName>
</protein>
<keyword evidence="3" id="KW-0540">Nuclease</keyword>
<dbReference type="EMBL" id="SMGG01000006">
    <property type="protein sequence ID" value="TCK59529.1"/>
    <property type="molecule type" value="Genomic_DNA"/>
</dbReference>
<keyword evidence="4" id="KW-1185">Reference proteome</keyword>
<dbReference type="GO" id="GO:0004519">
    <property type="term" value="F:endonuclease activity"/>
    <property type="evidence" value="ECO:0007669"/>
    <property type="project" value="UniProtKB-KW"/>
</dbReference>
<keyword evidence="3" id="KW-0255">Endonuclease</keyword>
<dbReference type="InterPro" id="IPR035901">
    <property type="entry name" value="GIY-YIG_endonuc_sf"/>
</dbReference>
<proteinExistence type="inferred from homology"/>
<sequence length="96" mass="11338">MREGYVYILSNKNNDVLYVGVTSDIVKRIWEHKNKVTDGFTSRYNVTKLVYYECYNDIETAIVREKQIKGGSRKKKIDLVESVNKDWIDLYPDIIK</sequence>
<dbReference type="PANTHER" id="PTHR34477:SF5">
    <property type="entry name" value="BSL5627 PROTEIN"/>
    <property type="match status" value="1"/>
</dbReference>
<comment type="caution">
    <text evidence="3">The sequence shown here is derived from an EMBL/GenBank/DDBJ whole genome shotgun (WGS) entry which is preliminary data.</text>
</comment>
<feature type="domain" description="GIY-YIG" evidence="2">
    <location>
        <begin position="2"/>
        <end position="78"/>
    </location>
</feature>